<dbReference type="GO" id="GO:0005886">
    <property type="term" value="C:plasma membrane"/>
    <property type="evidence" value="ECO:0007669"/>
    <property type="project" value="TreeGrafter"/>
</dbReference>
<feature type="domain" description="C-type lectin" evidence="14">
    <location>
        <begin position="426"/>
        <end position="539"/>
    </location>
</feature>
<dbReference type="InterPro" id="IPR016187">
    <property type="entry name" value="CTDL_fold"/>
</dbReference>
<evidence type="ECO:0000313" key="15">
    <source>
        <dbReference type="EMBL" id="GFR86994.1"/>
    </source>
</evidence>
<dbReference type="PRINTS" id="PR00010">
    <property type="entry name" value="EGFBLOOD"/>
</dbReference>
<evidence type="ECO:0000256" key="11">
    <source>
        <dbReference type="ARBA" id="ARBA00023180"/>
    </source>
</evidence>
<dbReference type="PANTHER" id="PTHR24049">
    <property type="entry name" value="CRUMBS FAMILY MEMBER"/>
    <property type="match status" value="1"/>
</dbReference>
<dbReference type="InterPro" id="IPR018097">
    <property type="entry name" value="EGF_Ca-bd_CS"/>
</dbReference>
<keyword evidence="8" id="KW-1133">Transmembrane helix</keyword>
<dbReference type="InterPro" id="IPR001881">
    <property type="entry name" value="EGF-like_Ca-bd_dom"/>
</dbReference>
<keyword evidence="2" id="KW-0217">Developmental protein</keyword>
<sequence>MVSNNSSSFGTIIKCWSCHFATSLAQDPCQGNPCTNGGKCVTIAPTVFSCSCPVGFTGTYCQTDIDECASSPCQNGGICTDQVGGYFCVCRQNFSGPECQNALTIDPCQSNPCLNGGTCLAAGPTSLVCVCDVGYTGNYCQTDIDECASSPCQNGGICTDEVASFSCYCPSSFLGKYCEHDIDECLSSPCQHGGTCVDEVGGFSCVCPLQFSGPACQQAVRVPDITSKLLEGSNSSLTVNCSFPGTPVGQVQTLLSLIVTRKPLTYRPGDEESELASIHIEHPTQVNLLAPGATTPAPTVITAKPSGTAAPSNTTGHINPILGSVLSLTWLSPNSTEEGIYGCVARGLDSLGHLVTLTSSRLVKRSSDLDRFRNSLDQVRQTLEQSQSCCASLNQRLASLEWTYTRQALALAHIEKNTVLAPYEEYLTHKYYTSLYPVRRFTTAQAVCDALGGYLAEIGGSGENQAVIDILKHGPKPLFPAYFLGGQDLIQENQWIWVNSNTRMNFTSWIPGQPDNLANEDCLEIWPSHWKWNDIACKRIAVDRGFLCEVL</sequence>
<evidence type="ECO:0000256" key="2">
    <source>
        <dbReference type="ARBA" id="ARBA00022473"/>
    </source>
</evidence>
<dbReference type="Proteomes" id="UP000762676">
    <property type="component" value="Unassembled WGS sequence"/>
</dbReference>
<dbReference type="FunFam" id="2.10.25.10:FF:000117">
    <property type="entry name" value="Delta-like protein"/>
    <property type="match status" value="1"/>
</dbReference>
<feature type="domain" description="EGF-like" evidence="13">
    <location>
        <begin position="104"/>
        <end position="141"/>
    </location>
</feature>
<dbReference type="CDD" id="cd00037">
    <property type="entry name" value="CLECT"/>
    <property type="match status" value="1"/>
</dbReference>
<evidence type="ECO:0000256" key="9">
    <source>
        <dbReference type="ARBA" id="ARBA00023136"/>
    </source>
</evidence>
<evidence type="ECO:0000256" key="12">
    <source>
        <dbReference type="PROSITE-ProRule" id="PRU00076"/>
    </source>
</evidence>
<dbReference type="InterPro" id="IPR000742">
    <property type="entry name" value="EGF"/>
</dbReference>
<dbReference type="InterPro" id="IPR001304">
    <property type="entry name" value="C-type_lectin-like"/>
</dbReference>
<feature type="disulfide bond" evidence="12">
    <location>
        <begin position="169"/>
        <end position="178"/>
    </location>
</feature>
<keyword evidence="6" id="KW-0677">Repeat</keyword>
<feature type="domain" description="EGF-like" evidence="13">
    <location>
        <begin position="25"/>
        <end position="62"/>
    </location>
</feature>
<keyword evidence="10 12" id="KW-1015">Disulfide bond</keyword>
<dbReference type="SMART" id="SM00034">
    <property type="entry name" value="CLECT"/>
    <property type="match status" value="1"/>
</dbReference>
<evidence type="ECO:0000256" key="4">
    <source>
        <dbReference type="ARBA" id="ARBA00022692"/>
    </source>
</evidence>
<dbReference type="Pfam" id="PF00059">
    <property type="entry name" value="Lectin_C"/>
    <property type="match status" value="1"/>
</dbReference>
<dbReference type="PANTHER" id="PTHR24049:SF22">
    <property type="entry name" value="DROSOPHILA CRUMBS HOMOLOG"/>
    <property type="match status" value="1"/>
</dbReference>
<accession>A0AAV4GNZ8</accession>
<feature type="disulfide bond" evidence="12">
    <location>
        <begin position="90"/>
        <end position="99"/>
    </location>
</feature>
<comment type="caution">
    <text evidence="12">Lacks conserved residue(s) required for the propagation of feature annotation.</text>
</comment>
<keyword evidence="7" id="KW-0914">Notch signaling pathway</keyword>
<evidence type="ECO:0000256" key="8">
    <source>
        <dbReference type="ARBA" id="ARBA00022989"/>
    </source>
</evidence>
<dbReference type="InterPro" id="IPR049883">
    <property type="entry name" value="NOTCH1_EGF-like"/>
</dbReference>
<comment type="subcellular location">
    <subcellularLocation>
        <location evidence="1">Membrane</location>
        <topology evidence="1">Single-pass type I membrane protein</topology>
    </subcellularLocation>
</comment>
<evidence type="ECO:0000259" key="13">
    <source>
        <dbReference type="PROSITE" id="PS50026"/>
    </source>
</evidence>
<dbReference type="SMART" id="SM00179">
    <property type="entry name" value="EGF_CA"/>
    <property type="match status" value="5"/>
</dbReference>
<evidence type="ECO:0000256" key="7">
    <source>
        <dbReference type="ARBA" id="ARBA00022976"/>
    </source>
</evidence>
<dbReference type="PROSITE" id="PS01187">
    <property type="entry name" value="EGF_CA"/>
    <property type="match status" value="2"/>
</dbReference>
<gene>
    <name evidence="15" type="ORF">ElyMa_002481300</name>
</gene>
<feature type="domain" description="EGF-like" evidence="13">
    <location>
        <begin position="143"/>
        <end position="179"/>
    </location>
</feature>
<name>A0AAV4GNZ8_9GAST</name>
<dbReference type="GO" id="GO:0005509">
    <property type="term" value="F:calcium ion binding"/>
    <property type="evidence" value="ECO:0007669"/>
    <property type="project" value="InterPro"/>
</dbReference>
<keyword evidence="9" id="KW-0472">Membrane</keyword>
<proteinExistence type="predicted"/>
<keyword evidence="4" id="KW-0812">Transmembrane</keyword>
<dbReference type="PROSITE" id="PS01186">
    <property type="entry name" value="EGF_2"/>
    <property type="match status" value="2"/>
</dbReference>
<dbReference type="Pfam" id="PF00008">
    <property type="entry name" value="EGF"/>
    <property type="match status" value="4"/>
</dbReference>
<dbReference type="FunFam" id="2.10.25.10:FF:000309">
    <property type="entry name" value="Uncharacterized protein, isoform A"/>
    <property type="match status" value="1"/>
</dbReference>
<comment type="caution">
    <text evidence="15">The sequence shown here is derived from an EMBL/GenBank/DDBJ whole genome shotgun (WGS) entry which is preliminary data.</text>
</comment>
<evidence type="ECO:0000256" key="1">
    <source>
        <dbReference type="ARBA" id="ARBA00004479"/>
    </source>
</evidence>
<feature type="domain" description="EGF-like" evidence="13">
    <location>
        <begin position="64"/>
        <end position="100"/>
    </location>
</feature>
<dbReference type="SUPFAM" id="SSF57196">
    <property type="entry name" value="EGF/Laminin"/>
    <property type="match status" value="5"/>
</dbReference>
<dbReference type="GO" id="GO:0045197">
    <property type="term" value="P:establishment or maintenance of epithelial cell apical/basal polarity"/>
    <property type="evidence" value="ECO:0007669"/>
    <property type="project" value="TreeGrafter"/>
</dbReference>
<dbReference type="GO" id="GO:0007157">
    <property type="term" value="P:heterophilic cell-cell adhesion via plasma membrane cell adhesion molecules"/>
    <property type="evidence" value="ECO:0007669"/>
    <property type="project" value="TreeGrafter"/>
</dbReference>
<dbReference type="SUPFAM" id="SSF56436">
    <property type="entry name" value="C-type lectin-like"/>
    <property type="match status" value="1"/>
</dbReference>
<keyword evidence="16" id="KW-1185">Reference proteome</keyword>
<dbReference type="Gene3D" id="3.10.100.10">
    <property type="entry name" value="Mannose-Binding Protein A, subunit A"/>
    <property type="match status" value="1"/>
</dbReference>
<dbReference type="CDD" id="cd00054">
    <property type="entry name" value="EGF_CA"/>
    <property type="match status" value="5"/>
</dbReference>
<dbReference type="Gene3D" id="2.10.25.10">
    <property type="entry name" value="Laminin"/>
    <property type="match status" value="5"/>
</dbReference>
<evidence type="ECO:0000313" key="16">
    <source>
        <dbReference type="Proteomes" id="UP000762676"/>
    </source>
</evidence>
<organism evidence="15 16">
    <name type="scientific">Elysia marginata</name>
    <dbReference type="NCBI Taxonomy" id="1093978"/>
    <lineage>
        <taxon>Eukaryota</taxon>
        <taxon>Metazoa</taxon>
        <taxon>Spiralia</taxon>
        <taxon>Lophotrochozoa</taxon>
        <taxon>Mollusca</taxon>
        <taxon>Gastropoda</taxon>
        <taxon>Heterobranchia</taxon>
        <taxon>Euthyneura</taxon>
        <taxon>Panpulmonata</taxon>
        <taxon>Sacoglossa</taxon>
        <taxon>Placobranchoidea</taxon>
        <taxon>Plakobranchidae</taxon>
        <taxon>Elysia</taxon>
    </lineage>
</organism>
<dbReference type="InterPro" id="IPR051022">
    <property type="entry name" value="Notch_Cell-Fate_Det"/>
</dbReference>
<dbReference type="AlphaFoldDB" id="A0AAV4GNZ8"/>
<evidence type="ECO:0000256" key="3">
    <source>
        <dbReference type="ARBA" id="ARBA00022536"/>
    </source>
</evidence>
<feature type="domain" description="EGF-like" evidence="13">
    <location>
        <begin position="181"/>
        <end position="217"/>
    </location>
</feature>
<reference evidence="15 16" key="1">
    <citation type="journal article" date="2021" name="Elife">
        <title>Chloroplast acquisition without the gene transfer in kleptoplastic sea slugs, Plakobranchus ocellatus.</title>
        <authorList>
            <person name="Maeda T."/>
            <person name="Takahashi S."/>
            <person name="Yoshida T."/>
            <person name="Shimamura S."/>
            <person name="Takaki Y."/>
            <person name="Nagai Y."/>
            <person name="Toyoda A."/>
            <person name="Suzuki Y."/>
            <person name="Arimoto A."/>
            <person name="Ishii H."/>
            <person name="Satoh N."/>
            <person name="Nishiyama T."/>
            <person name="Hasebe M."/>
            <person name="Maruyama T."/>
            <person name="Minagawa J."/>
            <person name="Obokata J."/>
            <person name="Shigenobu S."/>
        </authorList>
    </citation>
    <scope>NUCLEOTIDE SEQUENCE [LARGE SCALE GENOMIC DNA]</scope>
</reference>
<evidence type="ECO:0000256" key="5">
    <source>
        <dbReference type="ARBA" id="ARBA00022729"/>
    </source>
</evidence>
<feature type="disulfide bond" evidence="12">
    <location>
        <begin position="131"/>
        <end position="140"/>
    </location>
</feature>
<dbReference type="SMART" id="SM00181">
    <property type="entry name" value="EGF"/>
    <property type="match status" value="5"/>
</dbReference>
<dbReference type="PROSITE" id="PS00022">
    <property type="entry name" value="EGF_1"/>
    <property type="match status" value="5"/>
</dbReference>
<dbReference type="PROSITE" id="PS50041">
    <property type="entry name" value="C_TYPE_LECTIN_2"/>
    <property type="match status" value="1"/>
</dbReference>
<evidence type="ECO:0000256" key="6">
    <source>
        <dbReference type="ARBA" id="ARBA00022737"/>
    </source>
</evidence>
<evidence type="ECO:0000259" key="14">
    <source>
        <dbReference type="PROSITE" id="PS50041"/>
    </source>
</evidence>
<dbReference type="FunFam" id="2.10.25.10:FF:000143">
    <property type="entry name" value="Protein crumbs 1"/>
    <property type="match status" value="1"/>
</dbReference>
<dbReference type="FunFam" id="2.10.25.10:FF:000095">
    <property type="entry name" value="Notch, isoform B"/>
    <property type="match status" value="1"/>
</dbReference>
<protein>
    <submittedName>
        <fullName evidence="15">Neurogenic locus notch homolog protein 1</fullName>
    </submittedName>
</protein>
<dbReference type="FunFam" id="2.10.25.10:FF:000100">
    <property type="entry name" value="neurogenic locus notch homolog protein 3"/>
    <property type="match status" value="1"/>
</dbReference>
<keyword evidence="5" id="KW-0732">Signal</keyword>
<dbReference type="InterPro" id="IPR016186">
    <property type="entry name" value="C-type_lectin-like/link_sf"/>
</dbReference>
<dbReference type="Pfam" id="PF07645">
    <property type="entry name" value="EGF_CA"/>
    <property type="match status" value="1"/>
</dbReference>
<dbReference type="InterPro" id="IPR000152">
    <property type="entry name" value="EGF-type_Asp/Asn_hydroxyl_site"/>
</dbReference>
<dbReference type="GO" id="GO:0007219">
    <property type="term" value="P:Notch signaling pathway"/>
    <property type="evidence" value="ECO:0007669"/>
    <property type="project" value="UniProtKB-KW"/>
</dbReference>
<dbReference type="GO" id="GO:0032991">
    <property type="term" value="C:protein-containing complex"/>
    <property type="evidence" value="ECO:0007669"/>
    <property type="project" value="TreeGrafter"/>
</dbReference>
<dbReference type="PROSITE" id="PS00010">
    <property type="entry name" value="ASX_HYDROXYL"/>
    <property type="match status" value="3"/>
</dbReference>
<feature type="disulfide bond" evidence="12">
    <location>
        <begin position="207"/>
        <end position="216"/>
    </location>
</feature>
<dbReference type="PROSITE" id="PS50026">
    <property type="entry name" value="EGF_3"/>
    <property type="match status" value="5"/>
</dbReference>
<feature type="disulfide bond" evidence="12">
    <location>
        <begin position="52"/>
        <end position="61"/>
    </location>
</feature>
<keyword evidence="3 12" id="KW-0245">EGF-like domain</keyword>
<dbReference type="EMBL" id="BMAT01005067">
    <property type="protein sequence ID" value="GFR86994.1"/>
    <property type="molecule type" value="Genomic_DNA"/>
</dbReference>
<evidence type="ECO:0000256" key="10">
    <source>
        <dbReference type="ARBA" id="ARBA00023157"/>
    </source>
</evidence>
<keyword evidence="11" id="KW-0325">Glycoprotein</keyword>